<feature type="domain" description="Ig-like" evidence="8">
    <location>
        <begin position="225"/>
        <end position="302"/>
    </location>
</feature>
<protein>
    <recommendedName>
        <fullName evidence="8">Ig-like domain-containing protein</fullName>
    </recommendedName>
</protein>
<reference evidence="9 10" key="1">
    <citation type="submission" date="2024-06" db="EMBL/GenBank/DDBJ databases">
        <authorList>
            <person name="Pan Q."/>
            <person name="Wen M."/>
            <person name="Jouanno E."/>
            <person name="Zahm M."/>
            <person name="Klopp C."/>
            <person name="Cabau C."/>
            <person name="Louis A."/>
            <person name="Berthelot C."/>
            <person name="Parey E."/>
            <person name="Roest Crollius H."/>
            <person name="Montfort J."/>
            <person name="Robinson-Rechavi M."/>
            <person name="Bouchez O."/>
            <person name="Lampietro C."/>
            <person name="Lopez Roques C."/>
            <person name="Donnadieu C."/>
            <person name="Postlethwait J."/>
            <person name="Bobe J."/>
            <person name="Verreycken H."/>
            <person name="Guiguen Y."/>
        </authorList>
    </citation>
    <scope>NUCLEOTIDE SEQUENCE [LARGE SCALE GENOMIC DNA]</scope>
    <source>
        <strain evidence="9">Up_M1</strain>
        <tissue evidence="9">Testis</tissue>
    </source>
</reference>
<evidence type="ECO:0000256" key="1">
    <source>
        <dbReference type="ARBA" id="ARBA00004370"/>
    </source>
</evidence>
<dbReference type="PROSITE" id="PS50835">
    <property type="entry name" value="IG_LIKE"/>
    <property type="match status" value="2"/>
</dbReference>
<dbReference type="GO" id="GO:0016020">
    <property type="term" value="C:membrane"/>
    <property type="evidence" value="ECO:0007669"/>
    <property type="project" value="UniProtKB-SubCell"/>
</dbReference>
<evidence type="ECO:0000256" key="6">
    <source>
        <dbReference type="SAM" id="MobiDB-lite"/>
    </source>
</evidence>
<dbReference type="InterPro" id="IPR013151">
    <property type="entry name" value="Immunoglobulin_dom"/>
</dbReference>
<dbReference type="InterPro" id="IPR013783">
    <property type="entry name" value="Ig-like_fold"/>
</dbReference>
<feature type="transmembrane region" description="Helical" evidence="7">
    <location>
        <begin position="326"/>
        <end position="348"/>
    </location>
</feature>
<name>A0ABD0XL65_UMBPY</name>
<evidence type="ECO:0000256" key="3">
    <source>
        <dbReference type="ARBA" id="ARBA00023136"/>
    </source>
</evidence>
<dbReference type="InterPro" id="IPR015631">
    <property type="entry name" value="CD2/SLAM_rcpt"/>
</dbReference>
<dbReference type="AlphaFoldDB" id="A0ABD0XL65"/>
<evidence type="ECO:0000256" key="5">
    <source>
        <dbReference type="ARBA" id="ARBA00023319"/>
    </source>
</evidence>
<dbReference type="SUPFAM" id="SSF48726">
    <property type="entry name" value="Immunoglobulin"/>
    <property type="match status" value="3"/>
</dbReference>
<dbReference type="Pfam" id="PF00047">
    <property type="entry name" value="ig"/>
    <property type="match status" value="2"/>
</dbReference>
<accession>A0ABD0XL65</accession>
<dbReference type="InterPro" id="IPR007110">
    <property type="entry name" value="Ig-like_dom"/>
</dbReference>
<comment type="subcellular location">
    <subcellularLocation>
        <location evidence="1">Membrane</location>
    </subcellularLocation>
</comment>
<dbReference type="CDD" id="cd00096">
    <property type="entry name" value="Ig"/>
    <property type="match status" value="2"/>
</dbReference>
<dbReference type="PANTHER" id="PTHR12080:SF48">
    <property type="entry name" value="IMMUNOGLOBULIN SUBTYPE DOMAIN-CONTAINING PROTEIN"/>
    <property type="match status" value="1"/>
</dbReference>
<dbReference type="InterPro" id="IPR036179">
    <property type="entry name" value="Ig-like_dom_sf"/>
</dbReference>
<evidence type="ECO:0000313" key="10">
    <source>
        <dbReference type="Proteomes" id="UP001557470"/>
    </source>
</evidence>
<evidence type="ECO:0000256" key="2">
    <source>
        <dbReference type="ARBA" id="ARBA00022729"/>
    </source>
</evidence>
<dbReference type="PANTHER" id="PTHR12080">
    <property type="entry name" value="SIGNALING LYMPHOCYTIC ACTIVATION MOLECULE"/>
    <property type="match status" value="1"/>
</dbReference>
<feature type="region of interest" description="Disordered" evidence="6">
    <location>
        <begin position="358"/>
        <end position="380"/>
    </location>
</feature>
<sequence>MPASARTQCQNVADGFHTQWNFPNRTGHISNTMSWTFQLTVLVLQGFVTLLKASPETCDTYNLFGSSTTVPLSYKASRNDEIIWKHNGSVIFKRKNQKYLPGNKDDLSTDGSLKLNSLKFSDGGTYNGEVFRDGKSLRTTTFRVCVQEKISKPKGSFNCSPLNVIMTCNVTSTNTVSFSWKKNGNVQIGKTETVTILLKDLKDSDTFTCSVANEVSNKTSDIIKPTCKGNVSKPTVTLACSPKEVTFTCNITDTDMKSFNWMKNGKLLDEKTETTLTILLKDLKESDTFTCSVANEVSNETSDSIKPTCKADPNPAVPHLLFGFDFWTMVGILAGGAGLVLIIIISMVHCYRRQKRSEEGEFRQVPPTESFREASTHTQG</sequence>
<keyword evidence="10" id="KW-1185">Reference proteome</keyword>
<comment type="caution">
    <text evidence="9">The sequence shown here is derived from an EMBL/GenBank/DDBJ whole genome shotgun (WGS) entry which is preliminary data.</text>
</comment>
<keyword evidence="5" id="KW-0393">Immunoglobulin domain</keyword>
<dbReference type="Proteomes" id="UP001557470">
    <property type="component" value="Unassembled WGS sequence"/>
</dbReference>
<organism evidence="9 10">
    <name type="scientific">Umbra pygmaea</name>
    <name type="common">Eastern mudminnow</name>
    <dbReference type="NCBI Taxonomy" id="75934"/>
    <lineage>
        <taxon>Eukaryota</taxon>
        <taxon>Metazoa</taxon>
        <taxon>Chordata</taxon>
        <taxon>Craniata</taxon>
        <taxon>Vertebrata</taxon>
        <taxon>Euteleostomi</taxon>
        <taxon>Actinopterygii</taxon>
        <taxon>Neopterygii</taxon>
        <taxon>Teleostei</taxon>
        <taxon>Protacanthopterygii</taxon>
        <taxon>Esociformes</taxon>
        <taxon>Umbridae</taxon>
        <taxon>Umbra</taxon>
    </lineage>
</organism>
<evidence type="ECO:0000256" key="7">
    <source>
        <dbReference type="SAM" id="Phobius"/>
    </source>
</evidence>
<keyword evidence="4" id="KW-0325">Glycoprotein</keyword>
<feature type="domain" description="Ig-like" evidence="8">
    <location>
        <begin position="164"/>
        <end position="220"/>
    </location>
</feature>
<dbReference type="Gene3D" id="2.60.40.10">
    <property type="entry name" value="Immunoglobulins"/>
    <property type="match status" value="3"/>
</dbReference>
<keyword evidence="2" id="KW-0732">Signal</keyword>
<evidence type="ECO:0000256" key="4">
    <source>
        <dbReference type="ARBA" id="ARBA00023180"/>
    </source>
</evidence>
<feature type="compositionally biased region" description="Basic and acidic residues" evidence="6">
    <location>
        <begin position="370"/>
        <end position="380"/>
    </location>
</feature>
<keyword evidence="3 7" id="KW-0472">Membrane</keyword>
<evidence type="ECO:0000259" key="8">
    <source>
        <dbReference type="PROSITE" id="PS50835"/>
    </source>
</evidence>
<dbReference type="EMBL" id="JAGEUA010000001">
    <property type="protein sequence ID" value="KAL1022163.1"/>
    <property type="molecule type" value="Genomic_DNA"/>
</dbReference>
<evidence type="ECO:0000313" key="9">
    <source>
        <dbReference type="EMBL" id="KAL1022163.1"/>
    </source>
</evidence>
<proteinExistence type="predicted"/>
<keyword evidence="7" id="KW-0812">Transmembrane</keyword>
<gene>
    <name evidence="9" type="ORF">UPYG_G00022950</name>
</gene>
<keyword evidence="7" id="KW-1133">Transmembrane helix</keyword>